<dbReference type="SMART" id="SM00256">
    <property type="entry name" value="FBOX"/>
    <property type="match status" value="1"/>
</dbReference>
<evidence type="ECO:0000313" key="4">
    <source>
        <dbReference type="Proteomes" id="UP000215914"/>
    </source>
</evidence>
<dbReference type="EMBL" id="CM007901">
    <property type="protein sequence ID" value="OTG04444.1"/>
    <property type="molecule type" value="Genomic_DNA"/>
</dbReference>
<dbReference type="AlphaFoldDB" id="A0A251T0G4"/>
<reference evidence="2" key="3">
    <citation type="submission" date="2020-06" db="EMBL/GenBank/DDBJ databases">
        <title>Helianthus annuus Genome sequencing and assembly Release 2.</title>
        <authorList>
            <person name="Gouzy J."/>
            <person name="Langlade N."/>
            <person name="Munos S."/>
        </authorList>
    </citation>
    <scope>NUCLEOTIDE SEQUENCE</scope>
    <source>
        <tissue evidence="2">Leaves</tissue>
    </source>
</reference>
<dbReference type="OMA" id="MSTRGQM"/>
<organism evidence="3 4">
    <name type="scientific">Helianthus annuus</name>
    <name type="common">Common sunflower</name>
    <dbReference type="NCBI Taxonomy" id="4232"/>
    <lineage>
        <taxon>Eukaryota</taxon>
        <taxon>Viridiplantae</taxon>
        <taxon>Streptophyta</taxon>
        <taxon>Embryophyta</taxon>
        <taxon>Tracheophyta</taxon>
        <taxon>Spermatophyta</taxon>
        <taxon>Magnoliopsida</taxon>
        <taxon>eudicotyledons</taxon>
        <taxon>Gunneridae</taxon>
        <taxon>Pentapetalae</taxon>
        <taxon>asterids</taxon>
        <taxon>campanulids</taxon>
        <taxon>Asterales</taxon>
        <taxon>Asteraceae</taxon>
        <taxon>Asteroideae</taxon>
        <taxon>Heliantheae alliance</taxon>
        <taxon>Heliantheae</taxon>
        <taxon>Helianthus</taxon>
    </lineage>
</organism>
<evidence type="ECO:0000313" key="2">
    <source>
        <dbReference type="EMBL" id="KAF5824146.1"/>
    </source>
</evidence>
<dbReference type="PROSITE" id="PS50181">
    <property type="entry name" value="FBOX"/>
    <property type="match status" value="1"/>
</dbReference>
<proteinExistence type="predicted"/>
<dbReference type="Proteomes" id="UP000215914">
    <property type="component" value="Chromosome 12"/>
</dbReference>
<dbReference type="OrthoDB" id="1932945at2759"/>
<sequence>MSDNIPFEMQMEIMKKLPVKSLIHFRSVCKAWNSLINSPDFITQYNGQRTNPQHLFLTYYDCGDKYVSIADDHTFPHHKVPLTFPQWLLDYDYDLIGCSHGLLCLSYYEDQTRIAIIWNILIRKAIAVLVPNVAGGKVYENVLGFGVCRETTDPKIVKITPIRSQSAMERVTWHAEVFTLSTGTWRSPCSSNLPRSSIEFDSYCDQVVTIDGSIYWLAADRADVDGGFRFDYMIISFDFTREEFKEVSLPDSLAHQRYKYILSVLKLKESLVVLEHVNDLAYDVWMMEDGVSKLFTKLFTINVSTGDAKVK</sequence>
<reference evidence="2 4" key="1">
    <citation type="journal article" date="2017" name="Nature">
        <title>The sunflower genome provides insights into oil metabolism, flowering and Asterid evolution.</title>
        <authorList>
            <person name="Badouin H."/>
            <person name="Gouzy J."/>
            <person name="Grassa C.J."/>
            <person name="Murat F."/>
            <person name="Staton S.E."/>
            <person name="Cottret L."/>
            <person name="Lelandais-Briere C."/>
            <person name="Owens G.L."/>
            <person name="Carrere S."/>
            <person name="Mayjonade B."/>
            <person name="Legrand L."/>
            <person name="Gill N."/>
            <person name="Kane N.C."/>
            <person name="Bowers J.E."/>
            <person name="Hubner S."/>
            <person name="Bellec A."/>
            <person name="Berard A."/>
            <person name="Berges H."/>
            <person name="Blanchet N."/>
            <person name="Boniface M.C."/>
            <person name="Brunel D."/>
            <person name="Catrice O."/>
            <person name="Chaidir N."/>
            <person name="Claudel C."/>
            <person name="Donnadieu C."/>
            <person name="Faraut T."/>
            <person name="Fievet G."/>
            <person name="Helmstetter N."/>
            <person name="King M."/>
            <person name="Knapp S.J."/>
            <person name="Lai Z."/>
            <person name="Le Paslier M.C."/>
            <person name="Lippi Y."/>
            <person name="Lorenzon L."/>
            <person name="Mandel J.R."/>
            <person name="Marage G."/>
            <person name="Marchand G."/>
            <person name="Marquand E."/>
            <person name="Bret-Mestries E."/>
            <person name="Morien E."/>
            <person name="Nambeesan S."/>
            <person name="Nguyen T."/>
            <person name="Pegot-Espagnet P."/>
            <person name="Pouilly N."/>
            <person name="Raftis F."/>
            <person name="Sallet E."/>
            <person name="Schiex T."/>
            <person name="Thomas J."/>
            <person name="Vandecasteele C."/>
            <person name="Vares D."/>
            <person name="Vear F."/>
            <person name="Vautrin S."/>
            <person name="Crespi M."/>
            <person name="Mangin B."/>
            <person name="Burke J.M."/>
            <person name="Salse J."/>
            <person name="Munos S."/>
            <person name="Vincourt P."/>
            <person name="Rieseberg L.H."/>
            <person name="Langlade N.B."/>
        </authorList>
    </citation>
    <scope>NUCLEOTIDE SEQUENCE [LARGE SCALE GENOMIC DNA]</scope>
    <source>
        <strain evidence="4">cv. SF193</strain>
        <tissue evidence="2">Leaves</tissue>
    </source>
</reference>
<dbReference type="SUPFAM" id="SSF81383">
    <property type="entry name" value="F-box domain"/>
    <property type="match status" value="1"/>
</dbReference>
<name>A0A251T0G4_HELAN</name>
<dbReference type="EMBL" id="MNCJ02000243">
    <property type="protein sequence ID" value="KAF5824146.1"/>
    <property type="molecule type" value="Genomic_DNA"/>
</dbReference>
<dbReference type="InterPro" id="IPR050796">
    <property type="entry name" value="SCF_F-box_component"/>
</dbReference>
<evidence type="ECO:0000313" key="3">
    <source>
        <dbReference type="EMBL" id="OTG04444.1"/>
    </source>
</evidence>
<dbReference type="InParanoid" id="A0A251T0G4"/>
<dbReference type="InterPro" id="IPR036047">
    <property type="entry name" value="F-box-like_dom_sf"/>
</dbReference>
<reference evidence="3" key="2">
    <citation type="submission" date="2017-02" db="EMBL/GenBank/DDBJ databases">
        <title>Sunflower complete genome.</title>
        <authorList>
            <person name="Langlade N."/>
            <person name="Munos S."/>
        </authorList>
    </citation>
    <scope>NUCLEOTIDE SEQUENCE [LARGE SCALE GENOMIC DNA]</scope>
    <source>
        <tissue evidence="3">Leaves</tissue>
    </source>
</reference>
<dbReference type="PANTHER" id="PTHR31672:SF10">
    <property type="entry name" value="F-BOX DOMAIN-CONTAINING PROTEIN"/>
    <property type="match status" value="1"/>
</dbReference>
<dbReference type="Pfam" id="PF07734">
    <property type="entry name" value="FBA_1"/>
    <property type="match status" value="1"/>
</dbReference>
<gene>
    <name evidence="3" type="ORF">HannXRQ_Chr12g0362401</name>
    <name evidence="2" type="ORF">HanXRQr2_Chr00c243g0834321</name>
</gene>
<dbReference type="Pfam" id="PF00646">
    <property type="entry name" value="F-box"/>
    <property type="match status" value="1"/>
</dbReference>
<dbReference type="CDD" id="cd22157">
    <property type="entry name" value="F-box_AtFBW1-like"/>
    <property type="match status" value="1"/>
</dbReference>
<dbReference type="InterPro" id="IPR001810">
    <property type="entry name" value="F-box_dom"/>
</dbReference>
<dbReference type="NCBIfam" id="TIGR01640">
    <property type="entry name" value="F_box_assoc_1"/>
    <property type="match status" value="1"/>
</dbReference>
<protein>
    <submittedName>
        <fullName evidence="2 3">F-box domain-containing protein</fullName>
    </submittedName>
</protein>
<feature type="domain" description="F-box" evidence="1">
    <location>
        <begin position="1"/>
        <end position="45"/>
    </location>
</feature>
<evidence type="ECO:0000259" key="1">
    <source>
        <dbReference type="PROSITE" id="PS50181"/>
    </source>
</evidence>
<accession>A0A251T0G4</accession>
<dbReference type="Gene3D" id="1.20.1280.50">
    <property type="match status" value="1"/>
</dbReference>
<dbReference type="InterPro" id="IPR017451">
    <property type="entry name" value="F-box-assoc_interact_dom"/>
</dbReference>
<keyword evidence="4" id="KW-1185">Reference proteome</keyword>
<dbReference type="InterPro" id="IPR006527">
    <property type="entry name" value="F-box-assoc_dom_typ1"/>
</dbReference>
<dbReference type="PANTHER" id="PTHR31672">
    <property type="entry name" value="BNACNNG10540D PROTEIN"/>
    <property type="match status" value="1"/>
</dbReference>